<dbReference type="PANTHER" id="PTHR30251">
    <property type="entry name" value="PILUS ASSEMBLY CHAPERONE"/>
    <property type="match status" value="1"/>
</dbReference>
<dbReference type="AlphaFoldDB" id="A0AAW3XJW2"/>
<evidence type="ECO:0000256" key="4">
    <source>
        <dbReference type="ARBA" id="ARBA00022729"/>
    </source>
</evidence>
<dbReference type="InterPro" id="IPR016147">
    <property type="entry name" value="Pili_assmbl_chaperone_N"/>
</dbReference>
<evidence type="ECO:0000256" key="2">
    <source>
        <dbReference type="ARBA" id="ARBA00007399"/>
    </source>
</evidence>
<evidence type="ECO:0000313" key="12">
    <source>
        <dbReference type="EMBL" id="MBC6324254.1"/>
    </source>
</evidence>
<dbReference type="InterPro" id="IPR008962">
    <property type="entry name" value="PapD-like_sf"/>
</dbReference>
<dbReference type="InterPro" id="IPR001829">
    <property type="entry name" value="Pili_assmbl_chaperone_bac"/>
</dbReference>
<comment type="caution">
    <text evidence="12">The sequence shown here is derived from an EMBL/GenBank/DDBJ whole genome shotgun (WGS) entry which is preliminary data.</text>
</comment>
<evidence type="ECO:0000256" key="8">
    <source>
        <dbReference type="RuleBase" id="RU003918"/>
    </source>
</evidence>
<accession>A0AAW3XJW2</accession>
<organism evidence="12 13">
    <name type="scientific">Enterobacter kobei</name>
    <dbReference type="NCBI Taxonomy" id="208224"/>
    <lineage>
        <taxon>Bacteria</taxon>
        <taxon>Pseudomonadati</taxon>
        <taxon>Pseudomonadota</taxon>
        <taxon>Gammaproteobacteria</taxon>
        <taxon>Enterobacterales</taxon>
        <taxon>Enterobacteriaceae</taxon>
        <taxon>Enterobacter</taxon>
        <taxon>Enterobacter cloacae complex</taxon>
    </lineage>
</organism>
<gene>
    <name evidence="12" type="ORF">H9R40_13585</name>
</gene>
<name>A0AAW3XJW2_9ENTR</name>
<dbReference type="PANTHER" id="PTHR30251:SF9">
    <property type="entry name" value="CHAPERONE PROTEIN CAF1M"/>
    <property type="match status" value="1"/>
</dbReference>
<evidence type="ECO:0000256" key="3">
    <source>
        <dbReference type="ARBA" id="ARBA00022558"/>
    </source>
</evidence>
<dbReference type="GO" id="GO:0030288">
    <property type="term" value="C:outer membrane-bounded periplasmic space"/>
    <property type="evidence" value="ECO:0007669"/>
    <property type="project" value="InterPro"/>
</dbReference>
<evidence type="ECO:0000256" key="6">
    <source>
        <dbReference type="ARBA" id="ARBA00023186"/>
    </source>
</evidence>
<feature type="signal peptide" evidence="9">
    <location>
        <begin position="1"/>
        <end position="23"/>
    </location>
</feature>
<dbReference type="PROSITE" id="PS00635">
    <property type="entry name" value="PILI_CHAPERONE"/>
    <property type="match status" value="1"/>
</dbReference>
<dbReference type="InterPro" id="IPR016148">
    <property type="entry name" value="Pili_assmbl_chaperone_C"/>
</dbReference>
<dbReference type="SUPFAM" id="SSF49354">
    <property type="entry name" value="PapD-like"/>
    <property type="match status" value="1"/>
</dbReference>
<keyword evidence="7" id="KW-0393">Immunoglobulin domain</keyword>
<sequence>MNFLSKSLIALTIMSAGFTAANAGVVIGGTRVIYDGNKKEATLSVNNPDNTPYLIQSWIETLNGGAEKAPFVITPPLYRLDHGQQNVERIIMAGALPQDKESLYWLNIKSIPSAPRKDNTLQIAIKTRIKLIYRPAALKGTAPEEVADKLTWSVAGNQLQVTNPTNYVMNFNEVTVNGKKLDDVTFVMPGSSARFNLPQGVHGGAMTFTIINDYGGPGKKHNANI</sequence>
<dbReference type="InterPro" id="IPR018046">
    <property type="entry name" value="Pili_assmbl_chaperone_CS"/>
</dbReference>
<dbReference type="GO" id="GO:0071555">
    <property type="term" value="P:cell wall organization"/>
    <property type="evidence" value="ECO:0007669"/>
    <property type="project" value="InterPro"/>
</dbReference>
<dbReference type="FunFam" id="2.60.40.10:FF:000458">
    <property type="entry name" value="Molecular chaperone FimC"/>
    <property type="match status" value="1"/>
</dbReference>
<dbReference type="SUPFAM" id="SSF49584">
    <property type="entry name" value="Periplasmic chaperone C-domain"/>
    <property type="match status" value="1"/>
</dbReference>
<evidence type="ECO:0000256" key="9">
    <source>
        <dbReference type="SAM" id="SignalP"/>
    </source>
</evidence>
<evidence type="ECO:0000256" key="5">
    <source>
        <dbReference type="ARBA" id="ARBA00022764"/>
    </source>
</evidence>
<dbReference type="Gene3D" id="2.60.40.10">
    <property type="entry name" value="Immunoglobulins"/>
    <property type="match status" value="2"/>
</dbReference>
<proteinExistence type="inferred from homology"/>
<keyword evidence="3" id="KW-1029">Fimbrium biogenesis</keyword>
<feature type="domain" description="Pili assembly chaperone C-terminal" evidence="11">
    <location>
        <begin position="161"/>
        <end position="216"/>
    </location>
</feature>
<evidence type="ECO:0000259" key="11">
    <source>
        <dbReference type="Pfam" id="PF02753"/>
    </source>
</evidence>
<dbReference type="PRINTS" id="PR00969">
    <property type="entry name" value="CHAPERONPILI"/>
</dbReference>
<dbReference type="Pfam" id="PF00345">
    <property type="entry name" value="PapD_N"/>
    <property type="match status" value="1"/>
</dbReference>
<comment type="similarity">
    <text evidence="2 8">Belongs to the periplasmic pilus chaperone family.</text>
</comment>
<dbReference type="InterPro" id="IPR036316">
    <property type="entry name" value="Pili_assmbl_chap_C_dom_sf"/>
</dbReference>
<dbReference type="InterPro" id="IPR013783">
    <property type="entry name" value="Ig-like_fold"/>
</dbReference>
<comment type="subcellular location">
    <subcellularLocation>
        <location evidence="1 8">Periplasm</location>
    </subcellularLocation>
</comment>
<dbReference type="InterPro" id="IPR050643">
    <property type="entry name" value="Periplasmic_pilus_chap"/>
</dbReference>
<dbReference type="EMBL" id="JACSEP010000028">
    <property type="protein sequence ID" value="MBC6324254.1"/>
    <property type="molecule type" value="Genomic_DNA"/>
</dbReference>
<feature type="domain" description="Pili assembly chaperone N-terminal" evidence="10">
    <location>
        <begin position="24"/>
        <end position="138"/>
    </location>
</feature>
<keyword evidence="6 8" id="KW-0143">Chaperone</keyword>
<evidence type="ECO:0000256" key="1">
    <source>
        <dbReference type="ARBA" id="ARBA00004418"/>
    </source>
</evidence>
<evidence type="ECO:0000256" key="7">
    <source>
        <dbReference type="ARBA" id="ARBA00023319"/>
    </source>
</evidence>
<reference evidence="12" key="1">
    <citation type="submission" date="2020-08" db="EMBL/GenBank/DDBJ databases">
        <title>Distribution of Beta-Lactamase Producing Gram-Negative Bacterial Isolates in Isabela River of Santo Domingo, Dominican Republic.</title>
        <authorList>
            <person name="Calderon V."/>
            <person name="Del Rosario C."/>
            <person name="Duarte A."/>
            <person name="Bonnelly R."/>
            <person name="Barauna R."/>
            <person name="Ramos R.T."/>
            <person name="Perdomo O.P."/>
            <person name="Rodriguez De Francisco L.E."/>
            <person name="Franco De Los Santos E.F."/>
        </authorList>
    </citation>
    <scope>NUCLEOTIDE SEQUENCE</scope>
    <source>
        <strain evidence="12">INTEC_BI4_1.1</strain>
    </source>
</reference>
<evidence type="ECO:0000313" key="13">
    <source>
        <dbReference type="Proteomes" id="UP000613022"/>
    </source>
</evidence>
<keyword evidence="4 9" id="KW-0732">Signal</keyword>
<keyword evidence="5" id="KW-0574">Periplasm</keyword>
<dbReference type="Pfam" id="PF02753">
    <property type="entry name" value="PapD_C"/>
    <property type="match status" value="1"/>
</dbReference>
<dbReference type="Proteomes" id="UP000613022">
    <property type="component" value="Unassembled WGS sequence"/>
</dbReference>
<evidence type="ECO:0000259" key="10">
    <source>
        <dbReference type="Pfam" id="PF00345"/>
    </source>
</evidence>
<feature type="chain" id="PRO_5043341110" evidence="9">
    <location>
        <begin position="24"/>
        <end position="225"/>
    </location>
</feature>
<protein>
    <submittedName>
        <fullName evidence="12">Molecular chaperone</fullName>
    </submittedName>
</protein>
<dbReference type="RefSeq" id="WP_045135464.1">
    <property type="nucleotide sequence ID" value="NZ_AP022498.1"/>
</dbReference>